<evidence type="ECO:0000259" key="2">
    <source>
        <dbReference type="PROSITE" id="PS51782"/>
    </source>
</evidence>
<dbReference type="SMART" id="SM00257">
    <property type="entry name" value="LysM"/>
    <property type="match status" value="2"/>
</dbReference>
<dbReference type="PANTHER" id="PTHR34700:SF4">
    <property type="entry name" value="PHAGE-LIKE ELEMENT PBSX PROTEIN XKDP"/>
    <property type="match status" value="1"/>
</dbReference>
<dbReference type="AlphaFoldDB" id="A0A5D0MJN5"/>
<protein>
    <submittedName>
        <fullName evidence="3">LysM peptidoglycan-binding domain-containing protein</fullName>
    </submittedName>
</protein>
<gene>
    <name evidence="3" type="ORF">FXF47_04520</name>
</gene>
<feature type="coiled-coil region" evidence="1">
    <location>
        <begin position="40"/>
        <end position="81"/>
    </location>
</feature>
<dbReference type="PROSITE" id="PS51782">
    <property type="entry name" value="LYSM"/>
    <property type="match status" value="2"/>
</dbReference>
<feature type="domain" description="LysM" evidence="2">
    <location>
        <begin position="97"/>
        <end position="150"/>
    </location>
</feature>
<accession>A0A5D0MJN5</accession>
<dbReference type="InterPro" id="IPR018392">
    <property type="entry name" value="LysM"/>
</dbReference>
<evidence type="ECO:0000313" key="3">
    <source>
        <dbReference type="EMBL" id="TYB31408.1"/>
    </source>
</evidence>
<proteinExistence type="predicted"/>
<dbReference type="Proteomes" id="UP000324143">
    <property type="component" value="Unassembled WGS sequence"/>
</dbReference>
<dbReference type="Pfam" id="PF01476">
    <property type="entry name" value="LysM"/>
    <property type="match status" value="2"/>
</dbReference>
<organism evidence="3 4">
    <name type="scientific">Candidatus Mcinerneyibacterium aminivorans</name>
    <dbReference type="NCBI Taxonomy" id="2703815"/>
    <lineage>
        <taxon>Bacteria</taxon>
        <taxon>Candidatus Macinerneyibacteriota</taxon>
        <taxon>Candidatus Mcinerneyibacteria</taxon>
        <taxon>Candidatus Mcinerneyibacteriales</taxon>
        <taxon>Candidatus Mcinerneyibacteriaceae</taxon>
        <taxon>Candidatus Mcinerneyibacterium</taxon>
    </lineage>
</organism>
<feature type="domain" description="LysM" evidence="2">
    <location>
        <begin position="156"/>
        <end position="207"/>
    </location>
</feature>
<name>A0A5D0MJN5_9BACT</name>
<dbReference type="EMBL" id="VSIX01000035">
    <property type="protein sequence ID" value="TYB31408.1"/>
    <property type="molecule type" value="Genomic_DNA"/>
</dbReference>
<dbReference type="InterPro" id="IPR036779">
    <property type="entry name" value="LysM_dom_sf"/>
</dbReference>
<evidence type="ECO:0000256" key="1">
    <source>
        <dbReference type="SAM" id="Coils"/>
    </source>
</evidence>
<sequence>MVRGKVIMKKILVILIISLFIVPVIGQTRPPEDASVEEFNKYYQEREAKAEEEAQKLENKIEELETQISEITAQAENIREWKPEEKELLNKYEEVKKQYVVKKGDWLSKLAEYEEIYGKGNYWKWPVIYRANRDKIDNVDLIYPGQEFKIPRLLPKKWEVYKGETLTKISSYYEIYDSAEKWKKIYEANKEKISNPDVVDSGTMLQIPRP</sequence>
<evidence type="ECO:0000313" key="4">
    <source>
        <dbReference type="Proteomes" id="UP000324143"/>
    </source>
</evidence>
<keyword evidence="1" id="KW-0175">Coiled coil</keyword>
<reference evidence="3" key="1">
    <citation type="submission" date="2019-08" db="EMBL/GenBank/DDBJ databases">
        <title>Genomic characterization of a novel candidate phylum (ARYD3) from a high temperature, high salinity tertiary oil reservoir in north central Oklahoma, USA.</title>
        <authorList>
            <person name="Youssef N.H."/>
            <person name="Yadav A."/>
            <person name="Elshahed M.S."/>
        </authorList>
    </citation>
    <scope>NUCLEOTIDE SEQUENCE [LARGE SCALE GENOMIC DNA]</scope>
    <source>
        <strain evidence="3">ARYD3</strain>
    </source>
</reference>
<dbReference type="Gene3D" id="3.10.350.10">
    <property type="entry name" value="LysM domain"/>
    <property type="match status" value="2"/>
</dbReference>
<dbReference type="PANTHER" id="PTHR34700">
    <property type="entry name" value="POTASSIUM BINDING PROTEIN KBP"/>
    <property type="match status" value="1"/>
</dbReference>
<comment type="caution">
    <text evidence="3">The sequence shown here is derived from an EMBL/GenBank/DDBJ whole genome shotgun (WGS) entry which is preliminary data.</text>
</comment>
<dbReference type="InterPro" id="IPR052196">
    <property type="entry name" value="Bact_Kbp"/>
</dbReference>
<keyword evidence="4" id="KW-1185">Reference proteome</keyword>
<dbReference type="CDD" id="cd00118">
    <property type="entry name" value="LysM"/>
    <property type="match status" value="1"/>
</dbReference>